<protein>
    <recommendedName>
        <fullName evidence="4">Peroxin-13</fullName>
    </recommendedName>
</protein>
<dbReference type="AlphaFoldDB" id="A0ABD3N792"/>
<dbReference type="EMBL" id="JALLPJ020001278">
    <property type="protein sequence ID" value="KAL3771901.1"/>
    <property type="molecule type" value="Genomic_DNA"/>
</dbReference>
<name>A0ABD3N792_9STRA</name>
<dbReference type="Proteomes" id="UP001530400">
    <property type="component" value="Unassembled WGS sequence"/>
</dbReference>
<proteinExistence type="predicted"/>
<gene>
    <name evidence="2" type="ORF">ACHAWO_010428</name>
</gene>
<keyword evidence="1" id="KW-0472">Membrane</keyword>
<sequence length="277" mass="30363">MTTPGMGMLNSYNLMGGMYGMGGGMFGGGMYGMGGMMGGGMITSYMFSLNQFLFGIQSLEFSLGQAVQIVGMNAEQMKSLVGSLKEMVENALGNDYILHAVQIVGMNAEQMKSLVGSLKEMVENALGSVRGLDWDGVLDGLVVGENKKGERGWMLGQNDDEDDERGNGYLSEEDIIKKRRLAAFRWTVTLTVSYVAYRTVRRLIRALIFGGDSMMRPQQQYHNRGYMSQQQDGYRYSSQYGNQYGRRGGYYGGAYGSGMGGYGGMSQYDPYGGGGYY</sequence>
<feature type="transmembrane region" description="Helical" evidence="1">
    <location>
        <begin position="12"/>
        <end position="33"/>
    </location>
</feature>
<evidence type="ECO:0000313" key="2">
    <source>
        <dbReference type="EMBL" id="KAL3771901.1"/>
    </source>
</evidence>
<comment type="caution">
    <text evidence="2">The sequence shown here is derived from an EMBL/GenBank/DDBJ whole genome shotgun (WGS) entry which is preliminary data.</text>
</comment>
<keyword evidence="3" id="KW-1185">Reference proteome</keyword>
<evidence type="ECO:0000313" key="3">
    <source>
        <dbReference type="Proteomes" id="UP001530400"/>
    </source>
</evidence>
<accession>A0ABD3N792</accession>
<keyword evidence="1" id="KW-0812">Transmembrane</keyword>
<keyword evidence="1" id="KW-1133">Transmembrane helix</keyword>
<evidence type="ECO:0000256" key="1">
    <source>
        <dbReference type="SAM" id="Phobius"/>
    </source>
</evidence>
<evidence type="ECO:0008006" key="4">
    <source>
        <dbReference type="Google" id="ProtNLM"/>
    </source>
</evidence>
<organism evidence="2 3">
    <name type="scientific">Cyclotella atomus</name>
    <dbReference type="NCBI Taxonomy" id="382360"/>
    <lineage>
        <taxon>Eukaryota</taxon>
        <taxon>Sar</taxon>
        <taxon>Stramenopiles</taxon>
        <taxon>Ochrophyta</taxon>
        <taxon>Bacillariophyta</taxon>
        <taxon>Coscinodiscophyceae</taxon>
        <taxon>Thalassiosirophycidae</taxon>
        <taxon>Stephanodiscales</taxon>
        <taxon>Stephanodiscaceae</taxon>
        <taxon>Cyclotella</taxon>
    </lineage>
</organism>
<reference evidence="2 3" key="1">
    <citation type="submission" date="2024-10" db="EMBL/GenBank/DDBJ databases">
        <title>Updated reference genomes for cyclostephanoid diatoms.</title>
        <authorList>
            <person name="Roberts W.R."/>
            <person name="Alverson A.J."/>
        </authorList>
    </citation>
    <scope>NUCLEOTIDE SEQUENCE [LARGE SCALE GENOMIC DNA]</scope>
    <source>
        <strain evidence="2 3">AJA010-31</strain>
    </source>
</reference>